<keyword evidence="3" id="KW-1185">Reference proteome</keyword>
<name>A0A195D4P7_9HYME</name>
<dbReference type="Proteomes" id="UP000078542">
    <property type="component" value="Unassembled WGS sequence"/>
</dbReference>
<feature type="region of interest" description="Disordered" evidence="1">
    <location>
        <begin position="52"/>
        <end position="71"/>
    </location>
</feature>
<evidence type="ECO:0000256" key="1">
    <source>
        <dbReference type="SAM" id="MobiDB-lite"/>
    </source>
</evidence>
<gene>
    <name evidence="2" type="ORF">ALC62_01327</name>
</gene>
<feature type="compositionally biased region" description="Gly residues" evidence="1">
    <location>
        <begin position="52"/>
        <end position="64"/>
    </location>
</feature>
<proteinExistence type="predicted"/>
<organism evidence="2 3">
    <name type="scientific">Cyphomyrmex costatus</name>
    <dbReference type="NCBI Taxonomy" id="456900"/>
    <lineage>
        <taxon>Eukaryota</taxon>
        <taxon>Metazoa</taxon>
        <taxon>Ecdysozoa</taxon>
        <taxon>Arthropoda</taxon>
        <taxon>Hexapoda</taxon>
        <taxon>Insecta</taxon>
        <taxon>Pterygota</taxon>
        <taxon>Neoptera</taxon>
        <taxon>Endopterygota</taxon>
        <taxon>Hymenoptera</taxon>
        <taxon>Apocrita</taxon>
        <taxon>Aculeata</taxon>
        <taxon>Formicoidea</taxon>
        <taxon>Formicidae</taxon>
        <taxon>Myrmicinae</taxon>
        <taxon>Cyphomyrmex</taxon>
    </lineage>
</organism>
<accession>A0A195D4P7</accession>
<evidence type="ECO:0000313" key="3">
    <source>
        <dbReference type="Proteomes" id="UP000078542"/>
    </source>
</evidence>
<dbReference type="EMBL" id="KQ976870">
    <property type="protein sequence ID" value="KYN07816.1"/>
    <property type="molecule type" value="Genomic_DNA"/>
</dbReference>
<protein>
    <submittedName>
        <fullName evidence="2">Uncharacterized protein</fullName>
    </submittedName>
</protein>
<sequence>MRSRLGETHTVESAKRAFSCRPRNATRDFANAVKRSLLQAYCGFSGRLGGGGGGSGAGGCGSRGHGSEGRRTRGDVAEIHLNHFHLGSLLRCQAECQLRKNEKSQENAGVEVLESVRE</sequence>
<reference evidence="2 3" key="1">
    <citation type="submission" date="2016-03" db="EMBL/GenBank/DDBJ databases">
        <title>Cyphomyrmex costatus WGS genome.</title>
        <authorList>
            <person name="Nygaard S."/>
            <person name="Hu H."/>
            <person name="Boomsma J."/>
            <person name="Zhang G."/>
        </authorList>
    </citation>
    <scope>NUCLEOTIDE SEQUENCE [LARGE SCALE GENOMIC DNA]</scope>
    <source>
        <strain evidence="2">MS0001</strain>
        <tissue evidence="2">Whole body</tissue>
    </source>
</reference>
<dbReference type="AlphaFoldDB" id="A0A195D4P7"/>
<evidence type="ECO:0000313" key="2">
    <source>
        <dbReference type="EMBL" id="KYN07816.1"/>
    </source>
</evidence>